<comment type="caution">
    <text evidence="2">The sequence shown here is derived from an EMBL/GenBank/DDBJ whole genome shotgun (WGS) entry which is preliminary data.</text>
</comment>
<dbReference type="SUPFAM" id="SSF52141">
    <property type="entry name" value="Uracil-DNA glycosylase-like"/>
    <property type="match status" value="1"/>
</dbReference>
<evidence type="ECO:0000313" key="3">
    <source>
        <dbReference type="Proteomes" id="UP000285159"/>
    </source>
</evidence>
<protein>
    <submittedName>
        <fullName evidence="2">Uracil-DNA glycosylase</fullName>
    </submittedName>
</protein>
<dbReference type="InterPro" id="IPR005122">
    <property type="entry name" value="Uracil-DNA_glycosylase-like"/>
</dbReference>
<sequence>MNIKKELERFSTGKTDLRFNDVNVMPETIYAIMINEVVPSCIEDDFYGRPDAAYMTTTIPLFQKNGIEVNSVQDILNNGIYITNAVKTPKTEYAVSRESIEESLPYLERELALFPNVKVIMLMGDVAKKAFNMISKKATKKNVVPSVSTYKLRNTEILYNGIRVLPSYIMTGQNILIEKSKFKMASEDIATMYRLITEKCKSAP</sequence>
<dbReference type="InterPro" id="IPR036895">
    <property type="entry name" value="Uracil-DNA_glycosylase-like_sf"/>
</dbReference>
<organism evidence="2 3">
    <name type="scientific">Bacteroides clarus</name>
    <dbReference type="NCBI Taxonomy" id="626929"/>
    <lineage>
        <taxon>Bacteria</taxon>
        <taxon>Pseudomonadati</taxon>
        <taxon>Bacteroidota</taxon>
        <taxon>Bacteroidia</taxon>
        <taxon>Bacteroidales</taxon>
        <taxon>Bacteroidaceae</taxon>
        <taxon>Bacteroides</taxon>
    </lineage>
</organism>
<accession>A0A412N6R2</accession>
<proteinExistence type="predicted"/>
<dbReference type="Gene3D" id="3.40.470.10">
    <property type="entry name" value="Uracil-DNA glycosylase-like domain"/>
    <property type="match status" value="1"/>
</dbReference>
<gene>
    <name evidence="2" type="ORF">DWX38_05070</name>
</gene>
<dbReference type="Proteomes" id="UP000285159">
    <property type="component" value="Unassembled WGS sequence"/>
</dbReference>
<reference evidence="2 3" key="1">
    <citation type="submission" date="2018-08" db="EMBL/GenBank/DDBJ databases">
        <title>A genome reference for cultivated species of the human gut microbiota.</title>
        <authorList>
            <person name="Zou Y."/>
            <person name="Xue W."/>
            <person name="Luo G."/>
        </authorList>
    </citation>
    <scope>NUCLEOTIDE SEQUENCE [LARGE SCALE GENOMIC DNA]</scope>
    <source>
        <strain evidence="2 3">AF19-1AC</strain>
    </source>
</reference>
<name>A0A412N6R2_9BACE</name>
<evidence type="ECO:0000259" key="1">
    <source>
        <dbReference type="Pfam" id="PF03167"/>
    </source>
</evidence>
<dbReference type="AlphaFoldDB" id="A0A412N6R2"/>
<evidence type="ECO:0000313" key="2">
    <source>
        <dbReference type="EMBL" id="RGT34354.1"/>
    </source>
</evidence>
<dbReference type="Pfam" id="PF03167">
    <property type="entry name" value="UDG"/>
    <property type="match status" value="1"/>
</dbReference>
<dbReference type="EMBL" id="QRWP01000003">
    <property type="protein sequence ID" value="RGT34354.1"/>
    <property type="molecule type" value="Genomic_DNA"/>
</dbReference>
<feature type="domain" description="Uracil-DNA glycosylase-like" evidence="1">
    <location>
        <begin position="74"/>
        <end position="149"/>
    </location>
</feature>